<dbReference type="SUPFAM" id="SSF56019">
    <property type="entry name" value="The spindle assembly checkpoint protein mad2"/>
    <property type="match status" value="1"/>
</dbReference>
<evidence type="ECO:0000313" key="4">
    <source>
        <dbReference type="Proteomes" id="UP000242875"/>
    </source>
</evidence>
<comment type="caution">
    <text evidence="3">The sequence shown here is derived from an EMBL/GenBank/DDBJ whole genome shotgun (WGS) entry which is preliminary data.</text>
</comment>
<comment type="similarity">
    <text evidence="1">Belongs to the MAD2 family.</text>
</comment>
<keyword evidence="4" id="KW-1185">Reference proteome</keyword>
<dbReference type="PROSITE" id="PS50815">
    <property type="entry name" value="HORMA"/>
    <property type="match status" value="1"/>
</dbReference>
<evidence type="ECO:0000256" key="1">
    <source>
        <dbReference type="ARBA" id="ARBA00010348"/>
    </source>
</evidence>
<dbReference type="InterPro" id="IPR045091">
    <property type="entry name" value="Mad2-like"/>
</dbReference>
<proteinExistence type="inferred from homology"/>
<protein>
    <recommendedName>
        <fullName evidence="2">HORMA domain-containing protein</fullName>
    </recommendedName>
</protein>
<dbReference type="Gene3D" id="3.30.900.10">
    <property type="entry name" value="HORMA domain"/>
    <property type="match status" value="1"/>
</dbReference>
<accession>A0A261Y178</accession>
<name>A0A261Y178_9FUNG</name>
<organism evidence="3 4">
    <name type="scientific">Bifiguratus adelaidae</name>
    <dbReference type="NCBI Taxonomy" id="1938954"/>
    <lineage>
        <taxon>Eukaryota</taxon>
        <taxon>Fungi</taxon>
        <taxon>Fungi incertae sedis</taxon>
        <taxon>Mucoromycota</taxon>
        <taxon>Mucoromycotina</taxon>
        <taxon>Endogonomycetes</taxon>
        <taxon>Endogonales</taxon>
        <taxon>Endogonales incertae sedis</taxon>
        <taxon>Bifiguratus</taxon>
    </lineage>
</organism>
<dbReference type="InterPro" id="IPR036570">
    <property type="entry name" value="HORMA_dom_sf"/>
</dbReference>
<dbReference type="EMBL" id="MVBO01000044">
    <property type="protein sequence ID" value="OZJ04328.1"/>
    <property type="molecule type" value="Genomic_DNA"/>
</dbReference>
<dbReference type="Pfam" id="PF02301">
    <property type="entry name" value="HORMA"/>
    <property type="match status" value="1"/>
</dbReference>
<reference evidence="3 4" key="1">
    <citation type="journal article" date="2017" name="Mycologia">
        <title>Bifiguratus adelaidae, gen. et sp. nov., a new member of Mucoromycotina in endophytic and soil-dwelling habitats.</title>
        <authorList>
            <person name="Torres-Cruz T.J."/>
            <person name="Billingsley Tobias T.L."/>
            <person name="Almatruk M."/>
            <person name="Hesse C."/>
            <person name="Kuske C.R."/>
            <person name="Desiro A."/>
            <person name="Benucci G.M."/>
            <person name="Bonito G."/>
            <person name="Stajich J.E."/>
            <person name="Dunlap C."/>
            <person name="Arnold A.E."/>
            <person name="Porras-Alfaro A."/>
        </authorList>
    </citation>
    <scope>NUCLEOTIDE SEQUENCE [LARGE SCALE GENOMIC DNA]</scope>
    <source>
        <strain evidence="3 4">AZ0501</strain>
    </source>
</reference>
<dbReference type="AlphaFoldDB" id="A0A261Y178"/>
<dbReference type="Proteomes" id="UP000242875">
    <property type="component" value="Unassembled WGS sequence"/>
</dbReference>
<evidence type="ECO:0000259" key="2">
    <source>
        <dbReference type="PROSITE" id="PS50815"/>
    </source>
</evidence>
<feature type="domain" description="HORMA" evidence="2">
    <location>
        <begin position="4"/>
        <end position="209"/>
    </location>
</feature>
<evidence type="ECO:0000313" key="3">
    <source>
        <dbReference type="EMBL" id="OZJ04328.1"/>
    </source>
</evidence>
<gene>
    <name evidence="3" type="ORF">BZG36_02379</name>
</gene>
<dbReference type="PANTHER" id="PTHR11842:SF10">
    <property type="entry name" value="MITOTIC SPINDLE ASSEMBLY CHECKPOINT PROTEIN MAD2B"/>
    <property type="match status" value="1"/>
</dbReference>
<dbReference type="OrthoDB" id="2394463at2759"/>
<sequence length="224" mass="25523">MNYSETVDVLTDFFEVALHQILYIREVYPSELFEKRKKYNIPVQMCRHPLLNKYIRDVVAACKPEILQGNVERMCILITTVQMVPLERFVFELQAHLPESGHQAQDKGKGAMLPENIVSTLSPTDLEHCLRSFLIKLNTCDAFLLPNPKEEMTFTVVIERREEGEPSQPSDIRPWVPAIVSEQSGGISKASIIPLRTMDTGIFKMQLLVEENEVKSKFVSTPSS</sequence>
<dbReference type="GO" id="GO:0016035">
    <property type="term" value="C:zeta DNA polymerase complex"/>
    <property type="evidence" value="ECO:0007669"/>
    <property type="project" value="TreeGrafter"/>
</dbReference>
<dbReference type="InterPro" id="IPR003511">
    <property type="entry name" value="HORMA_dom"/>
</dbReference>
<dbReference type="PANTHER" id="PTHR11842">
    <property type="entry name" value="MITOTIC SPINDLE ASSEMBLY CHECKPOINT PROTEIN MAD2"/>
    <property type="match status" value="1"/>
</dbReference>